<proteinExistence type="predicted"/>
<reference evidence="1 2" key="1">
    <citation type="submission" date="2023-11" db="EMBL/GenBank/DDBJ databases">
        <title>Halocaridina rubra genome assembly.</title>
        <authorList>
            <person name="Smith C."/>
        </authorList>
    </citation>
    <scope>NUCLEOTIDE SEQUENCE [LARGE SCALE GENOMIC DNA]</scope>
    <source>
        <strain evidence="1">EP-1</strain>
        <tissue evidence="1">Whole</tissue>
    </source>
</reference>
<keyword evidence="2" id="KW-1185">Reference proteome</keyword>
<name>A0AAN8ZUV1_HALRR</name>
<dbReference type="PANTHER" id="PTHR39959">
    <property type="entry name" value="RE44287P-RELATED"/>
    <property type="match status" value="1"/>
</dbReference>
<dbReference type="Proteomes" id="UP001381693">
    <property type="component" value="Unassembled WGS sequence"/>
</dbReference>
<gene>
    <name evidence="1" type="ORF">SK128_010260</name>
</gene>
<evidence type="ECO:0000313" key="1">
    <source>
        <dbReference type="EMBL" id="KAK7060106.1"/>
    </source>
</evidence>
<accession>A0AAN8ZUV1</accession>
<dbReference type="EMBL" id="JAXCGZ010021074">
    <property type="protein sequence ID" value="KAK7060106.1"/>
    <property type="molecule type" value="Genomic_DNA"/>
</dbReference>
<organism evidence="1 2">
    <name type="scientific">Halocaridina rubra</name>
    <name type="common">Hawaiian red shrimp</name>
    <dbReference type="NCBI Taxonomy" id="373956"/>
    <lineage>
        <taxon>Eukaryota</taxon>
        <taxon>Metazoa</taxon>
        <taxon>Ecdysozoa</taxon>
        <taxon>Arthropoda</taxon>
        <taxon>Crustacea</taxon>
        <taxon>Multicrustacea</taxon>
        <taxon>Malacostraca</taxon>
        <taxon>Eumalacostraca</taxon>
        <taxon>Eucarida</taxon>
        <taxon>Decapoda</taxon>
        <taxon>Pleocyemata</taxon>
        <taxon>Caridea</taxon>
        <taxon>Atyoidea</taxon>
        <taxon>Atyidae</taxon>
        <taxon>Halocaridina</taxon>
    </lineage>
</organism>
<evidence type="ECO:0000313" key="2">
    <source>
        <dbReference type="Proteomes" id="UP001381693"/>
    </source>
</evidence>
<protein>
    <submittedName>
        <fullName evidence="1">Uncharacterized protein</fullName>
    </submittedName>
</protein>
<dbReference type="AlphaFoldDB" id="A0AAN8ZUV1"/>
<dbReference type="PANTHER" id="PTHR39959:SF1">
    <property type="entry name" value="ZP DOMAIN-CONTAINING PROTEIN"/>
    <property type="match status" value="1"/>
</dbReference>
<comment type="caution">
    <text evidence="1">The sequence shown here is derived from an EMBL/GenBank/DDBJ whole genome shotgun (WGS) entry which is preliminary data.</text>
</comment>
<sequence>MKPNTSTLGEDEICQIRREKDDPSGLLYRLFVTNLEKCGSIKKNGYVHLRVWFPQLEGVVLATDQEVIIMCKPASPTVIENRAAGFAGALPSSARVSGIVEESPGRLEYEVALYRAVDARSGNTHSPVDQAVPIGSRLQLRARINTDASKYIYINLLIMPGN</sequence>